<comment type="caution">
    <text evidence="2">The sequence shown here is derived from an EMBL/GenBank/DDBJ whole genome shotgun (WGS) entry which is preliminary data.</text>
</comment>
<evidence type="ECO:0000313" key="2">
    <source>
        <dbReference type="EMBL" id="KAF6114805.1"/>
    </source>
</evidence>
<feature type="region of interest" description="Disordered" evidence="1">
    <location>
        <begin position="1"/>
        <end position="20"/>
    </location>
</feature>
<sequence>MGEPQSPPEHPPSDARHPSRRFCTAQCSNSSMLMPLSASAALRFTSSPAAKRFPLRTFHSGRQKKMSLRARWGEQGGWGTGVVRFLVRNCRTLSTVWAGAPVNHPSQMGNRVERAFENNSPKPNAASHNTTSWRTDADGLLEHSPSRGSLPHKGPALQEVLLGLGGTSSHSFSSPGMHAWKRNCCAQEMYVFNF</sequence>
<feature type="compositionally biased region" description="Pro residues" evidence="1">
    <location>
        <begin position="1"/>
        <end position="10"/>
    </location>
</feature>
<gene>
    <name evidence="2" type="ORF">HJG60_010731</name>
</gene>
<feature type="region of interest" description="Disordered" evidence="1">
    <location>
        <begin position="116"/>
        <end position="154"/>
    </location>
</feature>
<organism evidence="2 3">
    <name type="scientific">Phyllostomus discolor</name>
    <name type="common">pale spear-nosed bat</name>
    <dbReference type="NCBI Taxonomy" id="89673"/>
    <lineage>
        <taxon>Eukaryota</taxon>
        <taxon>Metazoa</taxon>
        <taxon>Chordata</taxon>
        <taxon>Craniata</taxon>
        <taxon>Vertebrata</taxon>
        <taxon>Euteleostomi</taxon>
        <taxon>Mammalia</taxon>
        <taxon>Eutheria</taxon>
        <taxon>Laurasiatheria</taxon>
        <taxon>Chiroptera</taxon>
        <taxon>Yangochiroptera</taxon>
        <taxon>Phyllostomidae</taxon>
        <taxon>Phyllostominae</taxon>
        <taxon>Phyllostomus</taxon>
    </lineage>
</organism>
<accession>A0A834EBJ9</accession>
<dbReference type="Proteomes" id="UP000664940">
    <property type="component" value="Unassembled WGS sequence"/>
</dbReference>
<evidence type="ECO:0000256" key="1">
    <source>
        <dbReference type="SAM" id="MobiDB-lite"/>
    </source>
</evidence>
<feature type="compositionally biased region" description="Basic and acidic residues" evidence="1">
    <location>
        <begin position="135"/>
        <end position="145"/>
    </location>
</feature>
<reference evidence="2 3" key="1">
    <citation type="journal article" date="2020" name="Nature">
        <title>Six reference-quality genomes reveal evolution of bat adaptations.</title>
        <authorList>
            <person name="Jebb D."/>
            <person name="Huang Z."/>
            <person name="Pippel M."/>
            <person name="Hughes G.M."/>
            <person name="Lavrichenko K."/>
            <person name="Devanna P."/>
            <person name="Winkler S."/>
            <person name="Jermiin L.S."/>
            <person name="Skirmuntt E.C."/>
            <person name="Katzourakis A."/>
            <person name="Burkitt-Gray L."/>
            <person name="Ray D.A."/>
            <person name="Sullivan K.A.M."/>
            <person name="Roscito J.G."/>
            <person name="Kirilenko B.M."/>
            <person name="Davalos L.M."/>
            <person name="Corthals A.P."/>
            <person name="Power M.L."/>
            <person name="Jones G."/>
            <person name="Ransome R.D."/>
            <person name="Dechmann D.K.N."/>
            <person name="Locatelli A.G."/>
            <person name="Puechmaille S.J."/>
            <person name="Fedrigo O."/>
            <person name="Jarvis E.D."/>
            <person name="Hiller M."/>
            <person name="Vernes S.C."/>
            <person name="Myers E.W."/>
            <person name="Teeling E.C."/>
        </authorList>
    </citation>
    <scope>NUCLEOTIDE SEQUENCE [LARGE SCALE GENOMIC DNA]</scope>
    <source>
        <strain evidence="2">Bat1K_MPI-CBG_1</strain>
    </source>
</reference>
<name>A0A834EBJ9_9CHIR</name>
<evidence type="ECO:0000313" key="3">
    <source>
        <dbReference type="Proteomes" id="UP000664940"/>
    </source>
</evidence>
<protein>
    <submittedName>
        <fullName evidence="2">Uncharacterized protein</fullName>
    </submittedName>
</protein>
<dbReference type="EMBL" id="JABVXQ010000004">
    <property type="protein sequence ID" value="KAF6114805.1"/>
    <property type="molecule type" value="Genomic_DNA"/>
</dbReference>
<proteinExistence type="predicted"/>
<feature type="compositionally biased region" description="Polar residues" evidence="1">
    <location>
        <begin position="117"/>
        <end position="134"/>
    </location>
</feature>
<dbReference type="AlphaFoldDB" id="A0A834EBJ9"/>